<keyword evidence="15" id="KW-1185">Reference proteome</keyword>
<keyword evidence="10 13" id="KW-1133">Transmembrane helix</keyword>
<comment type="similarity">
    <text evidence="3 12">Belongs to the CcmB/CycW/HelB family.</text>
</comment>
<proteinExistence type="inferred from homology"/>
<evidence type="ECO:0000256" key="2">
    <source>
        <dbReference type="ARBA" id="ARBA00004429"/>
    </source>
</evidence>
<dbReference type="Pfam" id="PF03379">
    <property type="entry name" value="CcmB"/>
    <property type="match status" value="1"/>
</dbReference>
<dbReference type="AlphaFoldDB" id="A0A1L3JD88"/>
<dbReference type="OrthoDB" id="9812915at2"/>
<evidence type="ECO:0000256" key="11">
    <source>
        <dbReference type="ARBA" id="ARBA00023136"/>
    </source>
</evidence>
<dbReference type="RefSeq" id="WP_072559746.1">
    <property type="nucleotide sequence ID" value="NZ_CP018154.1"/>
</dbReference>
<keyword evidence="9 12" id="KW-0201">Cytochrome c-type biogenesis</keyword>
<evidence type="ECO:0000256" key="10">
    <source>
        <dbReference type="ARBA" id="ARBA00022989"/>
    </source>
</evidence>
<protein>
    <recommendedName>
        <fullName evidence="4 12">Heme exporter protein B</fullName>
    </recommendedName>
</protein>
<evidence type="ECO:0000313" key="14">
    <source>
        <dbReference type="EMBL" id="APG63094.1"/>
    </source>
</evidence>
<dbReference type="GO" id="GO:1903607">
    <property type="term" value="P:cytochrome c biosynthetic process"/>
    <property type="evidence" value="ECO:0007669"/>
    <property type="project" value="TreeGrafter"/>
</dbReference>
<feature type="transmembrane region" description="Helical" evidence="13">
    <location>
        <begin position="127"/>
        <end position="150"/>
    </location>
</feature>
<dbReference type="GO" id="GO:0015232">
    <property type="term" value="F:heme transmembrane transporter activity"/>
    <property type="evidence" value="ECO:0007669"/>
    <property type="project" value="InterPro"/>
</dbReference>
<comment type="function">
    <text evidence="1 12">Required for the export of heme to the periplasm for the biogenesis of c-type cytochromes.</text>
</comment>
<dbReference type="GO" id="GO:0017004">
    <property type="term" value="P:cytochrome complex assembly"/>
    <property type="evidence" value="ECO:0007669"/>
    <property type="project" value="UniProtKB-KW"/>
</dbReference>
<keyword evidence="6 12" id="KW-1003">Cell membrane</keyword>
<gene>
    <name evidence="14" type="ORF">LPB140_10195</name>
</gene>
<keyword evidence="8 13" id="KW-0812">Transmembrane</keyword>
<evidence type="ECO:0000256" key="3">
    <source>
        <dbReference type="ARBA" id="ARBA00010544"/>
    </source>
</evidence>
<dbReference type="STRING" id="1913578.LPB140_10195"/>
<dbReference type="Proteomes" id="UP000242561">
    <property type="component" value="Chromosome"/>
</dbReference>
<name>A0A1L3JD88_9SPHN</name>
<dbReference type="EMBL" id="CP018154">
    <property type="protein sequence ID" value="APG63094.1"/>
    <property type="molecule type" value="Genomic_DNA"/>
</dbReference>
<dbReference type="PIRSF" id="PIRSF002764">
    <property type="entry name" value="CcmB"/>
    <property type="match status" value="1"/>
</dbReference>
<keyword evidence="5 12" id="KW-0813">Transport</keyword>
<dbReference type="PANTHER" id="PTHR30070">
    <property type="entry name" value="HEME EXPORTER PROTEIN B"/>
    <property type="match status" value="1"/>
</dbReference>
<reference evidence="14 15" key="1">
    <citation type="submission" date="2016-11" db="EMBL/GenBank/DDBJ databases">
        <title>Sphingorhabdus sp. LPB0140, isolated from marine environment.</title>
        <authorList>
            <person name="Kim E."/>
            <person name="Yi H."/>
        </authorList>
    </citation>
    <scope>NUCLEOTIDE SEQUENCE [LARGE SCALE GENOMIC DNA]</scope>
    <source>
        <strain evidence="14 15">LPB0140</strain>
    </source>
</reference>
<dbReference type="KEGG" id="sphl:LPB140_10195"/>
<evidence type="ECO:0000256" key="13">
    <source>
        <dbReference type="SAM" id="Phobius"/>
    </source>
</evidence>
<dbReference type="GO" id="GO:0005886">
    <property type="term" value="C:plasma membrane"/>
    <property type="evidence" value="ECO:0007669"/>
    <property type="project" value="UniProtKB-SubCell"/>
</dbReference>
<evidence type="ECO:0000256" key="7">
    <source>
        <dbReference type="ARBA" id="ARBA00022519"/>
    </source>
</evidence>
<feature type="transmembrane region" description="Helical" evidence="13">
    <location>
        <begin position="101"/>
        <end position="121"/>
    </location>
</feature>
<accession>A0A1L3JD88</accession>
<evidence type="ECO:0000256" key="12">
    <source>
        <dbReference type="PIRNR" id="PIRNR002764"/>
    </source>
</evidence>
<sequence>MKVFAILLGREIRRHVQMGNIMLPIFFFISVAILYPFAVGPDRILLQKTGGAIIWIAALLATILPIEKLISHDKKSGFLDQMAVRGTLDEIIILAKMAGHYICFILPLLCATFLSAILMGLNDTQMMSILIGLAISGIALSGLSVMIAALTANIGNASALAGMLLIPLSIPLLIFGSANVRDPQFSTLQLIIAMSLVLSVMTPFAAAAALRALREE</sequence>
<dbReference type="PANTHER" id="PTHR30070:SF1">
    <property type="entry name" value="CYTOCHROME C BIOGENESIS B-RELATED"/>
    <property type="match status" value="1"/>
</dbReference>
<feature type="transmembrane region" description="Helical" evidence="13">
    <location>
        <begin position="44"/>
        <end position="66"/>
    </location>
</feature>
<dbReference type="InterPro" id="IPR026031">
    <property type="entry name" value="Cyt_c_CcmB_bac"/>
</dbReference>
<feature type="transmembrane region" description="Helical" evidence="13">
    <location>
        <begin position="157"/>
        <end position="178"/>
    </location>
</feature>
<dbReference type="InterPro" id="IPR003544">
    <property type="entry name" value="Cyt_c_biogenesis_CcmB"/>
</dbReference>
<comment type="subcellular location">
    <subcellularLocation>
        <location evidence="2">Cell inner membrane</location>
        <topology evidence="2">Multi-pass membrane protein</topology>
    </subcellularLocation>
</comment>
<keyword evidence="11 12" id="KW-0472">Membrane</keyword>
<feature type="transmembrane region" description="Helical" evidence="13">
    <location>
        <begin position="190"/>
        <end position="213"/>
    </location>
</feature>
<keyword evidence="7 12" id="KW-0997">Cell inner membrane</keyword>
<evidence type="ECO:0000256" key="5">
    <source>
        <dbReference type="ARBA" id="ARBA00022448"/>
    </source>
</evidence>
<dbReference type="PRINTS" id="PR01414">
    <property type="entry name" value="CCMBBIOGNSIS"/>
</dbReference>
<feature type="transmembrane region" description="Helical" evidence="13">
    <location>
        <begin position="21"/>
        <end position="38"/>
    </location>
</feature>
<evidence type="ECO:0000256" key="9">
    <source>
        <dbReference type="ARBA" id="ARBA00022748"/>
    </source>
</evidence>
<evidence type="ECO:0000256" key="8">
    <source>
        <dbReference type="ARBA" id="ARBA00022692"/>
    </source>
</evidence>
<evidence type="ECO:0000256" key="4">
    <source>
        <dbReference type="ARBA" id="ARBA00016452"/>
    </source>
</evidence>
<evidence type="ECO:0000313" key="15">
    <source>
        <dbReference type="Proteomes" id="UP000242561"/>
    </source>
</evidence>
<evidence type="ECO:0000256" key="6">
    <source>
        <dbReference type="ARBA" id="ARBA00022475"/>
    </source>
</evidence>
<organism evidence="14 15">
    <name type="scientific">Sphingorhabdus lutea</name>
    <dbReference type="NCBI Taxonomy" id="1913578"/>
    <lineage>
        <taxon>Bacteria</taxon>
        <taxon>Pseudomonadati</taxon>
        <taxon>Pseudomonadota</taxon>
        <taxon>Alphaproteobacteria</taxon>
        <taxon>Sphingomonadales</taxon>
        <taxon>Sphingomonadaceae</taxon>
        <taxon>Sphingorhabdus</taxon>
    </lineage>
</organism>
<evidence type="ECO:0000256" key="1">
    <source>
        <dbReference type="ARBA" id="ARBA00002442"/>
    </source>
</evidence>